<feature type="transmembrane region" description="Helical" evidence="8">
    <location>
        <begin position="169"/>
        <end position="187"/>
    </location>
</feature>
<dbReference type="PANTHER" id="PTHR30269:SF37">
    <property type="entry name" value="MEMBRANE TRANSPORTER PROTEIN"/>
    <property type="match status" value="1"/>
</dbReference>
<organism evidence="9 10">
    <name type="scientific">Geobacillus subterraneus</name>
    <dbReference type="NCBI Taxonomy" id="129338"/>
    <lineage>
        <taxon>Bacteria</taxon>
        <taxon>Bacillati</taxon>
        <taxon>Bacillota</taxon>
        <taxon>Bacilli</taxon>
        <taxon>Bacillales</taxon>
        <taxon>Anoxybacillaceae</taxon>
        <taxon>Geobacillus</taxon>
    </lineage>
</organism>
<feature type="transmembrane region" description="Helical" evidence="8">
    <location>
        <begin position="32"/>
        <end position="58"/>
    </location>
</feature>
<keyword evidence="5 8" id="KW-0812">Transmembrane</keyword>
<proteinExistence type="inferred from homology"/>
<comment type="similarity">
    <text evidence="2 8">Belongs to the 4-toluene sulfonate uptake permease (TSUP) (TC 2.A.102) family.</text>
</comment>
<evidence type="ECO:0000256" key="6">
    <source>
        <dbReference type="ARBA" id="ARBA00022989"/>
    </source>
</evidence>
<feature type="transmembrane region" description="Helical" evidence="8">
    <location>
        <begin position="70"/>
        <end position="91"/>
    </location>
</feature>
<evidence type="ECO:0000313" key="10">
    <source>
        <dbReference type="Proteomes" id="UP000076226"/>
    </source>
</evidence>
<evidence type="ECO:0000256" key="3">
    <source>
        <dbReference type="ARBA" id="ARBA00022448"/>
    </source>
</evidence>
<dbReference type="Proteomes" id="UP000076226">
    <property type="component" value="Chromosome"/>
</dbReference>
<dbReference type="PANTHER" id="PTHR30269">
    <property type="entry name" value="TRANSMEMBRANE PROTEIN YFCA"/>
    <property type="match status" value="1"/>
</dbReference>
<dbReference type="InterPro" id="IPR002781">
    <property type="entry name" value="TM_pro_TauE-like"/>
</dbReference>
<dbReference type="Pfam" id="PF01925">
    <property type="entry name" value="TauE"/>
    <property type="match status" value="1"/>
</dbReference>
<name>A0ABM6AE63_9BACL</name>
<evidence type="ECO:0000256" key="1">
    <source>
        <dbReference type="ARBA" id="ARBA00004651"/>
    </source>
</evidence>
<reference evidence="9 10" key="1">
    <citation type="submission" date="2016-02" db="EMBL/GenBank/DDBJ databases">
        <title>Complete genome sequence of Geobacillus subterraneus KCTC 3922T.</title>
        <authorList>
            <person name="Lee D.-W."/>
            <person name="Lee Y.-J."/>
            <person name="Lee S.-J."/>
            <person name="Park G.-S."/>
            <person name="Lee S.-J."/>
            <person name="Shin J.-H."/>
        </authorList>
    </citation>
    <scope>NUCLEOTIDE SEQUENCE [LARGE SCALE GENOMIC DNA]</scope>
    <source>
        <strain evidence="9 10">KCTC 3922</strain>
    </source>
</reference>
<feature type="transmembrane region" description="Helical" evidence="8">
    <location>
        <begin position="135"/>
        <end position="157"/>
    </location>
</feature>
<feature type="transmembrane region" description="Helical" evidence="8">
    <location>
        <begin position="97"/>
        <end position="114"/>
    </location>
</feature>
<protein>
    <recommendedName>
        <fullName evidence="8">Probable membrane transporter protein</fullName>
    </recommendedName>
</protein>
<dbReference type="RefSeq" id="WP_063166815.1">
    <property type="nucleotide sequence ID" value="NZ_CP014342.1"/>
</dbReference>
<keyword evidence="3" id="KW-0813">Transport</keyword>
<keyword evidence="10" id="KW-1185">Reference proteome</keyword>
<evidence type="ECO:0000313" key="9">
    <source>
        <dbReference type="EMBL" id="AMX84635.1"/>
    </source>
</evidence>
<evidence type="ECO:0000256" key="7">
    <source>
        <dbReference type="ARBA" id="ARBA00023136"/>
    </source>
</evidence>
<feature type="transmembrane region" description="Helical" evidence="8">
    <location>
        <begin position="224"/>
        <end position="242"/>
    </location>
</feature>
<sequence>MWELIFVFAILFVGSFIQGASGFGFGLFSMGLLPILLTFKDSTLLVLALTILISLHVAVKFRKSIRGKDLLLILSFALAGRVLSFFILNFYGETEAMQKLLGLVLMGMVIYLYMSEKNGYARSFEKPVFPMLIGLIGGMIGGIFAVGGPFFVFYFLMRYKEKESYHANLQASFVIMNSFTILLHGIHGDFTDSFVLYFLLGAVAVLAGVHAGLKWFERLPHTRIKNVASFIVFAAGMNLLIFS</sequence>
<feature type="transmembrane region" description="Helical" evidence="8">
    <location>
        <begin position="194"/>
        <end position="212"/>
    </location>
</feature>
<gene>
    <name evidence="9" type="ORF">GS3922_13815</name>
</gene>
<dbReference type="EMBL" id="CP014342">
    <property type="protein sequence ID" value="AMX84635.1"/>
    <property type="molecule type" value="Genomic_DNA"/>
</dbReference>
<evidence type="ECO:0000256" key="8">
    <source>
        <dbReference type="RuleBase" id="RU363041"/>
    </source>
</evidence>
<keyword evidence="7 8" id="KW-0472">Membrane</keyword>
<accession>A0ABM6AE63</accession>
<keyword evidence="6 8" id="KW-1133">Transmembrane helix</keyword>
<evidence type="ECO:0000256" key="2">
    <source>
        <dbReference type="ARBA" id="ARBA00009142"/>
    </source>
</evidence>
<keyword evidence="4 8" id="KW-1003">Cell membrane</keyword>
<dbReference type="InterPro" id="IPR052017">
    <property type="entry name" value="TSUP"/>
</dbReference>
<evidence type="ECO:0000256" key="4">
    <source>
        <dbReference type="ARBA" id="ARBA00022475"/>
    </source>
</evidence>
<comment type="subcellular location">
    <subcellularLocation>
        <location evidence="1 8">Cell membrane</location>
        <topology evidence="1 8">Multi-pass membrane protein</topology>
    </subcellularLocation>
</comment>
<evidence type="ECO:0000256" key="5">
    <source>
        <dbReference type="ARBA" id="ARBA00022692"/>
    </source>
</evidence>